<comment type="caution">
    <text evidence="10">The sequence shown here is derived from an EMBL/GenBank/DDBJ whole genome shotgun (WGS) entry which is preliminary data.</text>
</comment>
<feature type="transmembrane region" description="Helical" evidence="9">
    <location>
        <begin position="25"/>
        <end position="46"/>
    </location>
</feature>
<evidence type="ECO:0000256" key="2">
    <source>
        <dbReference type="ARBA" id="ARBA00007935"/>
    </source>
</evidence>
<dbReference type="GO" id="GO:0005886">
    <property type="term" value="C:plasma membrane"/>
    <property type="evidence" value="ECO:0007669"/>
    <property type="project" value="UniProtKB-SubCell"/>
</dbReference>
<keyword evidence="4" id="KW-1003">Cell membrane</keyword>
<feature type="transmembrane region" description="Helical" evidence="9">
    <location>
        <begin position="173"/>
        <end position="196"/>
    </location>
</feature>
<feature type="transmembrane region" description="Helical" evidence="9">
    <location>
        <begin position="677"/>
        <end position="698"/>
    </location>
</feature>
<comment type="subcellular location">
    <subcellularLocation>
        <location evidence="1">Cell membrane</location>
        <topology evidence="1">Multi-pass membrane protein</topology>
    </subcellularLocation>
</comment>
<feature type="transmembrane region" description="Helical" evidence="9">
    <location>
        <begin position="339"/>
        <end position="360"/>
    </location>
</feature>
<comment type="similarity">
    <text evidence="2">Belongs to the binding-protein-dependent transport system permease family. FecCD subfamily.</text>
</comment>
<feature type="transmembrane region" description="Helical" evidence="9">
    <location>
        <begin position="306"/>
        <end position="327"/>
    </location>
</feature>
<dbReference type="PANTHER" id="PTHR30472:SF37">
    <property type="entry name" value="FE(3+) DICITRATE TRANSPORT SYSTEM PERMEASE PROTEIN FECD-RELATED"/>
    <property type="match status" value="1"/>
</dbReference>
<feature type="transmembrane region" description="Helical" evidence="9">
    <location>
        <begin position="120"/>
        <end position="139"/>
    </location>
</feature>
<keyword evidence="3" id="KW-0813">Transport</keyword>
<organism evidence="10 11">
    <name type="scientific">Gordonia soli NBRC 108243</name>
    <dbReference type="NCBI Taxonomy" id="1223545"/>
    <lineage>
        <taxon>Bacteria</taxon>
        <taxon>Bacillati</taxon>
        <taxon>Actinomycetota</taxon>
        <taxon>Actinomycetes</taxon>
        <taxon>Mycobacteriales</taxon>
        <taxon>Gordoniaceae</taxon>
        <taxon>Gordonia</taxon>
    </lineage>
</organism>
<dbReference type="OrthoDB" id="4455417at2"/>
<dbReference type="PANTHER" id="PTHR30472">
    <property type="entry name" value="FERRIC ENTEROBACTIN TRANSPORT SYSTEM PERMEASE PROTEIN"/>
    <property type="match status" value="1"/>
</dbReference>
<dbReference type="eggNOG" id="COG0609">
    <property type="taxonomic scope" value="Bacteria"/>
</dbReference>
<name>M0QEU8_9ACTN</name>
<evidence type="ECO:0000256" key="6">
    <source>
        <dbReference type="ARBA" id="ARBA00022989"/>
    </source>
</evidence>
<feature type="transmembrane region" description="Helical" evidence="9">
    <location>
        <begin position="611"/>
        <end position="636"/>
    </location>
</feature>
<dbReference type="Gene3D" id="1.10.3470.10">
    <property type="entry name" value="ABC transporter involved in vitamin B12 uptake, BtuC"/>
    <property type="match status" value="2"/>
</dbReference>
<keyword evidence="7 9" id="KW-0472">Membrane</keyword>
<dbReference type="STRING" id="1223545.GS4_05_00440"/>
<evidence type="ECO:0000256" key="8">
    <source>
        <dbReference type="SAM" id="MobiDB-lite"/>
    </source>
</evidence>
<evidence type="ECO:0000313" key="11">
    <source>
        <dbReference type="Proteomes" id="UP000011666"/>
    </source>
</evidence>
<dbReference type="InterPro" id="IPR037294">
    <property type="entry name" value="ABC_BtuC-like"/>
</dbReference>
<dbReference type="Proteomes" id="UP000011666">
    <property type="component" value="Unassembled WGS sequence"/>
</dbReference>
<accession>M0QEU8</accession>
<evidence type="ECO:0000256" key="9">
    <source>
        <dbReference type="SAM" id="Phobius"/>
    </source>
</evidence>
<feature type="transmembrane region" description="Helical" evidence="9">
    <location>
        <begin position="217"/>
        <end position="236"/>
    </location>
</feature>
<evidence type="ECO:0000256" key="7">
    <source>
        <dbReference type="ARBA" id="ARBA00023136"/>
    </source>
</evidence>
<dbReference type="CDD" id="cd06550">
    <property type="entry name" value="TM_ABC_iron-siderophores_like"/>
    <property type="match status" value="2"/>
</dbReference>
<evidence type="ECO:0000256" key="1">
    <source>
        <dbReference type="ARBA" id="ARBA00004651"/>
    </source>
</evidence>
<feature type="region of interest" description="Disordered" evidence="8">
    <location>
        <begin position="1"/>
        <end position="22"/>
    </location>
</feature>
<gene>
    <name evidence="10" type="ORF">GS4_05_00440</name>
</gene>
<sequence>MNTTGGSRSGVERRSEWGGPGSGRVAVGSCVTLAVLVTVLVVLAIWHLGQGTSGIELADIARYLRGETESVGDVSVGDVFRGSRLPRLLAGIAVGSALGVAGTLLQSISRNPLASPDTLAVTAGSYFAVGITAAVGVSIPIWASAGVAFSGGLLAAGLVLVLSGGAGAPTTRLILAGSAVAMALQSATSTLLLVFQTQTTGLYAWGSGSLSQLNVDAALRALPVIGGVAVAVILLGRRLDVLAMGDDAASTVGVPVRRTRALAVLAAVLLTSTAVTVAGPIAFVGLCAPIMVRLMASRLKGLQRHILLLPASGLMGAVIVVLADVVIRTALGAQSAASIPTGVTTALLGAVVMVALARTMRDPGPALPTQARVRRRGARRCILVLSVATALMLMAAMVGLLAGSVMLKVGDLVQWAQGSAPQLIDFVFRDRAPRVVASIAAGMALALAGSSVQTSVRNPLAEPGLLGITAGAGFGAALVTVAFPDSGHSTMVVVAVAAGLATYALITLLALRGGLAPGRMVLIGIGLGYGLTALTTLVLLQADPWNTPRIMTWLSGTTYGRSFGDVIPVLAALGIVAPLLLSAHRELDLLAVDDDLPRILGVRPTLARAGLLTAASTLAAVSVVAVGVIGFVGLVAPHCARALTGGRHIHALPVAMMLGGTLVCVGDSIGRTVIAPAQVPAGLVVAMIGAPYFVWLMWRSRV</sequence>
<dbReference type="NCBIfam" id="NF007867">
    <property type="entry name" value="PRK10577.1-3"/>
    <property type="match status" value="1"/>
</dbReference>
<dbReference type="InterPro" id="IPR000522">
    <property type="entry name" value="ABC_transptr_permease_BtuC"/>
</dbReference>
<feature type="transmembrane region" description="Helical" evidence="9">
    <location>
        <begin position="464"/>
        <end position="483"/>
    </location>
</feature>
<keyword evidence="6 9" id="KW-1133">Transmembrane helix</keyword>
<protein>
    <submittedName>
        <fullName evidence="10">Putative iron-siderophore ABC transporter permease protein</fullName>
    </submittedName>
</protein>
<evidence type="ECO:0000256" key="4">
    <source>
        <dbReference type="ARBA" id="ARBA00022475"/>
    </source>
</evidence>
<feature type="transmembrane region" description="Helical" evidence="9">
    <location>
        <begin position="648"/>
        <end position="665"/>
    </location>
</feature>
<dbReference type="SUPFAM" id="SSF81345">
    <property type="entry name" value="ABC transporter involved in vitamin B12 uptake, BtuC"/>
    <property type="match status" value="2"/>
</dbReference>
<feature type="transmembrane region" description="Helical" evidence="9">
    <location>
        <begin position="521"/>
        <end position="542"/>
    </location>
</feature>
<feature type="transmembrane region" description="Helical" evidence="9">
    <location>
        <begin position="435"/>
        <end position="452"/>
    </location>
</feature>
<feature type="transmembrane region" description="Helical" evidence="9">
    <location>
        <begin position="489"/>
        <end position="509"/>
    </location>
</feature>
<dbReference type="AlphaFoldDB" id="M0QEU8"/>
<feature type="transmembrane region" description="Helical" evidence="9">
    <location>
        <begin position="261"/>
        <end position="294"/>
    </location>
</feature>
<evidence type="ECO:0000256" key="5">
    <source>
        <dbReference type="ARBA" id="ARBA00022692"/>
    </source>
</evidence>
<reference evidence="10 11" key="1">
    <citation type="submission" date="2013-01" db="EMBL/GenBank/DDBJ databases">
        <title>Whole genome shotgun sequence of Gordonia soli NBRC 108243.</title>
        <authorList>
            <person name="Isaki-Nakamura S."/>
            <person name="Hosoyama A."/>
            <person name="Tsuchikane K."/>
            <person name="Ando Y."/>
            <person name="Baba S."/>
            <person name="Ohji S."/>
            <person name="Hamada M."/>
            <person name="Tamura T."/>
            <person name="Yamazoe A."/>
            <person name="Yamazaki S."/>
            <person name="Fujita N."/>
        </authorList>
    </citation>
    <scope>NUCLEOTIDE SEQUENCE [LARGE SCALE GENOMIC DNA]</scope>
    <source>
        <strain evidence="10 11">NBRC 108243</strain>
    </source>
</reference>
<feature type="transmembrane region" description="Helical" evidence="9">
    <location>
        <begin position="146"/>
        <end position="167"/>
    </location>
</feature>
<evidence type="ECO:0000256" key="3">
    <source>
        <dbReference type="ARBA" id="ARBA00022448"/>
    </source>
</evidence>
<proteinExistence type="inferred from homology"/>
<feature type="transmembrane region" description="Helical" evidence="9">
    <location>
        <begin position="88"/>
        <end position="108"/>
    </location>
</feature>
<dbReference type="GO" id="GO:0033214">
    <property type="term" value="P:siderophore-iron import into cell"/>
    <property type="evidence" value="ECO:0007669"/>
    <property type="project" value="TreeGrafter"/>
</dbReference>
<keyword evidence="5 9" id="KW-0812">Transmembrane</keyword>
<dbReference type="GO" id="GO:0022857">
    <property type="term" value="F:transmembrane transporter activity"/>
    <property type="evidence" value="ECO:0007669"/>
    <property type="project" value="InterPro"/>
</dbReference>
<feature type="transmembrane region" description="Helical" evidence="9">
    <location>
        <begin position="381"/>
        <end position="402"/>
    </location>
</feature>
<dbReference type="EMBL" id="BANX01000005">
    <property type="protein sequence ID" value="GAC66836.1"/>
    <property type="molecule type" value="Genomic_DNA"/>
</dbReference>
<keyword evidence="11" id="KW-1185">Reference proteome</keyword>
<evidence type="ECO:0000313" key="10">
    <source>
        <dbReference type="EMBL" id="GAC66836.1"/>
    </source>
</evidence>
<dbReference type="Pfam" id="PF01032">
    <property type="entry name" value="FecCD"/>
    <property type="match status" value="2"/>
</dbReference>